<reference evidence="2 3" key="1">
    <citation type="submission" date="2017-01" db="EMBL/GenBank/DDBJ databases">
        <authorList>
            <person name="Mah S.A."/>
            <person name="Swanson W.J."/>
            <person name="Moy G.W."/>
            <person name="Vacquier V.D."/>
        </authorList>
    </citation>
    <scope>NUCLEOTIDE SEQUENCE [LARGE SCALE GENOMIC DNA]</scope>
    <source>
        <strain evidence="2 3">DSM 18014</strain>
    </source>
</reference>
<dbReference type="Proteomes" id="UP000185781">
    <property type="component" value="Unassembled WGS sequence"/>
</dbReference>
<sequence length="548" mass="63816">MSENYFEESIDVADNFIKTICFVDDQPFFNDAEDPVNEGIDHRINADIITKVFAKKGKSCSFFKYNKIEDEDTVLKLAKNCDVSVLDWKIIMEPTEQKGKEVNKILSEEELEEDVDIDESRGIYAIKLIEKILGENHKTPKLIIVFTAEYDTEKIVIPIRRKLDELGINYEENEDELYFHNDKIRLSIYFKLPEDRKHISEEVKRKEVNLERLPEIINSEFAQLTNALVLQAAIRAISEVRNNTYNLLESYNRKLDPAYLTHRSLLPNPDDAEDQLLEIIGSDIKSLIKESEINSIIKTRALPLFLKDQYRADTYPFVVDNREQLVNLNPPENINIETLQSIVLNGVEKTFYKKEIPFEENVLFSKICHKSLTNTFANNADEAKMSDIKFSILTTIKPRYLISDFTMTLGTILKEERKESYWLCVQPKCDSVRITQRKRSFLLLKLNAVESPKKFHFVVKVDDAFKFFKINYKIYDSQLVDFITHANGNVRSFESDSQIKFKRGDNKDMLWIGELKNDFAQNVSNSLAFELSRVGLDLSEWLRRWSGN</sequence>
<dbReference type="AlphaFoldDB" id="A0A1N7KRY5"/>
<protein>
    <recommendedName>
        <fullName evidence="1">Response receiver domain-containing protein</fullName>
    </recommendedName>
</protein>
<evidence type="ECO:0000313" key="2">
    <source>
        <dbReference type="EMBL" id="SIS64321.1"/>
    </source>
</evidence>
<dbReference type="InterPro" id="IPR043834">
    <property type="entry name" value="REC"/>
</dbReference>
<gene>
    <name evidence="2" type="ORF">SAMN05421785_101691</name>
</gene>
<name>A0A1N7KRY5_9FLAO</name>
<feature type="domain" description="Response receiver" evidence="1">
    <location>
        <begin position="16"/>
        <end position="191"/>
    </location>
</feature>
<dbReference type="Pfam" id="PF19192">
    <property type="entry name" value="Response_reg_2"/>
    <property type="match status" value="1"/>
</dbReference>
<evidence type="ECO:0000313" key="3">
    <source>
        <dbReference type="Proteomes" id="UP000185781"/>
    </source>
</evidence>
<accession>A0A1N7KRY5</accession>
<dbReference type="RefSeq" id="WP_139326083.1">
    <property type="nucleotide sequence ID" value="NZ_FTOV01000001.1"/>
</dbReference>
<dbReference type="EMBL" id="FTOV01000001">
    <property type="protein sequence ID" value="SIS64321.1"/>
    <property type="molecule type" value="Genomic_DNA"/>
</dbReference>
<dbReference type="OrthoDB" id="5135940at2"/>
<proteinExistence type="predicted"/>
<evidence type="ECO:0000259" key="1">
    <source>
        <dbReference type="Pfam" id="PF19192"/>
    </source>
</evidence>
<organism evidence="2 3">
    <name type="scientific">Chryseobacterium gambrini</name>
    <dbReference type="NCBI Taxonomy" id="373672"/>
    <lineage>
        <taxon>Bacteria</taxon>
        <taxon>Pseudomonadati</taxon>
        <taxon>Bacteroidota</taxon>
        <taxon>Flavobacteriia</taxon>
        <taxon>Flavobacteriales</taxon>
        <taxon>Weeksellaceae</taxon>
        <taxon>Chryseobacterium group</taxon>
        <taxon>Chryseobacterium</taxon>
    </lineage>
</organism>
<dbReference type="STRING" id="373672.SAMN05421785_101691"/>